<protein>
    <submittedName>
        <fullName evidence="1">Uncharacterized protein</fullName>
    </submittedName>
</protein>
<evidence type="ECO:0000313" key="2">
    <source>
        <dbReference type="Proteomes" id="UP000183454"/>
    </source>
</evidence>
<evidence type="ECO:0000313" key="1">
    <source>
        <dbReference type="EMBL" id="SDW38057.1"/>
    </source>
</evidence>
<reference evidence="1 2" key="1">
    <citation type="submission" date="2016-10" db="EMBL/GenBank/DDBJ databases">
        <authorList>
            <person name="de Groot N.N."/>
        </authorList>
    </citation>
    <scope>NUCLEOTIDE SEQUENCE [LARGE SCALE GENOMIC DNA]</scope>
    <source>
        <strain evidence="1 2">Nm110</strain>
    </source>
</reference>
<sequence>MLPNKFFNNLDGHNKKRVRKLGRILITNLATKEVAQFEKPGVHRSAISKIVIFNSIEVEQQFNPDCQNQFIKLFVKFL</sequence>
<proteinExistence type="predicted"/>
<dbReference type="Proteomes" id="UP000183454">
    <property type="component" value="Unassembled WGS sequence"/>
</dbReference>
<name>A0A1H2T2N1_9PROT</name>
<dbReference type="AlphaFoldDB" id="A0A1H2T2N1"/>
<gene>
    <name evidence="1" type="ORF">SAMN05421882_100958</name>
</gene>
<dbReference type="EMBL" id="FNNH01000009">
    <property type="protein sequence ID" value="SDW38057.1"/>
    <property type="molecule type" value="Genomic_DNA"/>
</dbReference>
<organism evidence="1 2">
    <name type="scientific">Nitrosomonas communis</name>
    <dbReference type="NCBI Taxonomy" id="44574"/>
    <lineage>
        <taxon>Bacteria</taxon>
        <taxon>Pseudomonadati</taxon>
        <taxon>Pseudomonadota</taxon>
        <taxon>Betaproteobacteria</taxon>
        <taxon>Nitrosomonadales</taxon>
        <taxon>Nitrosomonadaceae</taxon>
        <taxon>Nitrosomonas</taxon>
    </lineage>
</organism>
<accession>A0A1H2T2N1</accession>